<keyword evidence="13" id="KW-0804">Transcription</keyword>
<dbReference type="InterPro" id="IPR039637">
    <property type="entry name" value="CNOT7/CNOT8/Pop2"/>
</dbReference>
<organism evidence="16 17">
    <name type="scientific">Aedes albopictus</name>
    <name type="common">Asian tiger mosquito</name>
    <name type="synonym">Stegomyia albopicta</name>
    <dbReference type="NCBI Taxonomy" id="7160"/>
    <lineage>
        <taxon>Eukaryota</taxon>
        <taxon>Metazoa</taxon>
        <taxon>Ecdysozoa</taxon>
        <taxon>Arthropoda</taxon>
        <taxon>Hexapoda</taxon>
        <taxon>Insecta</taxon>
        <taxon>Pterygota</taxon>
        <taxon>Neoptera</taxon>
        <taxon>Endopterygota</taxon>
        <taxon>Diptera</taxon>
        <taxon>Nematocera</taxon>
        <taxon>Culicoidea</taxon>
        <taxon>Culicidae</taxon>
        <taxon>Culicinae</taxon>
        <taxon>Aedini</taxon>
        <taxon>Aedes</taxon>
        <taxon>Stegomyia</taxon>
    </lineage>
</organism>
<dbReference type="EC" id="3.1.13.4" evidence="5"/>
<dbReference type="Proteomes" id="UP000069940">
    <property type="component" value="Unassembled WGS sequence"/>
</dbReference>
<dbReference type="SUPFAM" id="SSF53098">
    <property type="entry name" value="Ribonuclease H-like"/>
    <property type="match status" value="1"/>
</dbReference>
<evidence type="ECO:0000256" key="5">
    <source>
        <dbReference type="ARBA" id="ARBA00012161"/>
    </source>
</evidence>
<evidence type="ECO:0000256" key="14">
    <source>
        <dbReference type="ARBA" id="ARBA00023242"/>
    </source>
</evidence>
<keyword evidence="11" id="KW-0694">RNA-binding</keyword>
<evidence type="ECO:0000256" key="12">
    <source>
        <dbReference type="ARBA" id="ARBA00023015"/>
    </source>
</evidence>
<keyword evidence="6" id="KW-0963">Cytoplasm</keyword>
<evidence type="ECO:0000256" key="8">
    <source>
        <dbReference type="ARBA" id="ARBA00022723"/>
    </source>
</evidence>
<evidence type="ECO:0000256" key="7">
    <source>
        <dbReference type="ARBA" id="ARBA00022722"/>
    </source>
</evidence>
<comment type="subcellular location">
    <subcellularLocation>
        <location evidence="3">Cytoplasm</location>
    </subcellularLocation>
    <subcellularLocation>
        <location evidence="2">Nucleus</location>
    </subcellularLocation>
</comment>
<evidence type="ECO:0000256" key="13">
    <source>
        <dbReference type="ARBA" id="ARBA00023163"/>
    </source>
</evidence>
<comment type="similarity">
    <text evidence="4">Belongs to the CAF1 family.</text>
</comment>
<dbReference type="Pfam" id="PF04857">
    <property type="entry name" value="CAF1"/>
    <property type="match status" value="2"/>
</dbReference>
<dbReference type="Gene3D" id="3.30.420.10">
    <property type="entry name" value="Ribonuclease H-like superfamily/Ribonuclease H"/>
    <property type="match status" value="1"/>
</dbReference>
<comment type="catalytic activity">
    <reaction evidence="1">
        <text>Exonucleolytic cleavage of poly(A) to 5'-AMP.</text>
        <dbReference type="EC" id="3.1.13.4"/>
    </reaction>
</comment>
<dbReference type="InterPro" id="IPR036397">
    <property type="entry name" value="RNaseH_sf"/>
</dbReference>
<keyword evidence="8" id="KW-0479">Metal-binding</keyword>
<feature type="compositionally biased region" description="Gly residues" evidence="15">
    <location>
        <begin position="373"/>
        <end position="390"/>
    </location>
</feature>
<keyword evidence="17" id="KW-1185">Reference proteome</keyword>
<dbReference type="PANTHER" id="PTHR10797">
    <property type="entry name" value="CCR4-NOT TRANSCRIPTION COMPLEX SUBUNIT"/>
    <property type="match status" value="1"/>
</dbReference>
<evidence type="ECO:0000256" key="3">
    <source>
        <dbReference type="ARBA" id="ARBA00004496"/>
    </source>
</evidence>
<proteinExistence type="inferred from homology"/>
<evidence type="ECO:0000256" key="4">
    <source>
        <dbReference type="ARBA" id="ARBA00008372"/>
    </source>
</evidence>
<dbReference type="InterPro" id="IPR012337">
    <property type="entry name" value="RNaseH-like_sf"/>
</dbReference>
<keyword evidence="14" id="KW-0539">Nucleus</keyword>
<reference evidence="17" key="1">
    <citation type="journal article" date="2015" name="Proc. Natl. Acad. Sci. U.S.A.">
        <title>Genome sequence of the Asian Tiger mosquito, Aedes albopictus, reveals insights into its biology, genetics, and evolution.</title>
        <authorList>
            <person name="Chen X.G."/>
            <person name="Jiang X."/>
            <person name="Gu J."/>
            <person name="Xu M."/>
            <person name="Wu Y."/>
            <person name="Deng Y."/>
            <person name="Zhang C."/>
            <person name="Bonizzoni M."/>
            <person name="Dermauw W."/>
            <person name="Vontas J."/>
            <person name="Armbruster P."/>
            <person name="Huang X."/>
            <person name="Yang Y."/>
            <person name="Zhang H."/>
            <person name="He W."/>
            <person name="Peng H."/>
            <person name="Liu Y."/>
            <person name="Wu K."/>
            <person name="Chen J."/>
            <person name="Lirakis M."/>
            <person name="Topalis P."/>
            <person name="Van Leeuwen T."/>
            <person name="Hall A.B."/>
            <person name="Jiang X."/>
            <person name="Thorpe C."/>
            <person name="Mueller R.L."/>
            <person name="Sun C."/>
            <person name="Waterhouse R.M."/>
            <person name="Yan G."/>
            <person name="Tu Z.J."/>
            <person name="Fang X."/>
            <person name="James A.A."/>
        </authorList>
    </citation>
    <scope>NUCLEOTIDE SEQUENCE [LARGE SCALE GENOMIC DNA]</scope>
    <source>
        <strain evidence="17">Foshan</strain>
    </source>
</reference>
<keyword evidence="12" id="KW-0805">Transcription regulation</keyword>
<feature type="region of interest" description="Disordered" evidence="15">
    <location>
        <begin position="346"/>
        <end position="427"/>
    </location>
</feature>
<feature type="region of interest" description="Disordered" evidence="15">
    <location>
        <begin position="51"/>
        <end position="71"/>
    </location>
</feature>
<keyword evidence="9" id="KW-0378">Hydrolase</keyword>
<evidence type="ECO:0000313" key="16">
    <source>
        <dbReference type="EnsemblMetazoa" id="AALFPA23_005822.P7487"/>
    </source>
</evidence>
<evidence type="ECO:0000256" key="11">
    <source>
        <dbReference type="ARBA" id="ARBA00022884"/>
    </source>
</evidence>
<feature type="compositionally biased region" description="Gly residues" evidence="15">
    <location>
        <begin position="51"/>
        <end position="67"/>
    </location>
</feature>
<evidence type="ECO:0000256" key="10">
    <source>
        <dbReference type="ARBA" id="ARBA00022839"/>
    </source>
</evidence>
<accession>A0ABM1Y553</accession>
<keyword evidence="10" id="KW-0269">Exonuclease</keyword>
<reference evidence="16" key="2">
    <citation type="submission" date="2025-05" db="UniProtKB">
        <authorList>
            <consortium name="EnsemblMetazoa"/>
        </authorList>
    </citation>
    <scope>IDENTIFICATION</scope>
    <source>
        <strain evidence="16">Foshan</strain>
    </source>
</reference>
<feature type="compositionally biased region" description="Low complexity" evidence="15">
    <location>
        <begin position="391"/>
        <end position="416"/>
    </location>
</feature>
<evidence type="ECO:0000313" key="17">
    <source>
        <dbReference type="Proteomes" id="UP000069940"/>
    </source>
</evidence>
<evidence type="ECO:0000256" key="6">
    <source>
        <dbReference type="ARBA" id="ARBA00022490"/>
    </source>
</evidence>
<sequence>MWFAMDAGSGNGFGSVYYHNYNAIPAGMEQYFTSYRANVIMGMPSAVSGGGGGGGGGNHAGAGGGNGNNMNPQTNEECGIRDVWRHNLDEEFRTIRHIVQKYHYVAMDTEFPGVVARPVGEFRSSADYQYQFLRCNVDLLRIIQLGLTFMDEEGHTPPGFSTWQFNFKFNLNEDMYAQDSIDLLQNSGIQFKKHEEDGIDPLDFAELLMTSGIVLMDNIKWLSFHSGYDFGYLLKLLTDQNLPAEESDFFELLRIYFPTIYDVKYLMKSCKNLKGGLQEVADQLELRRVGPQHQAGSDSLLTGMAFFKMREMFFEDNIDNAKYCGHLYGLGTSFIVNGSNNTASSNTNSNSNANMGGGGGGAGSNANTNTGSGTTGTSGTGTGGNGGNTGGSSTANSNANNNNNNNNNTNSSNANNYHDNGETNATS</sequence>
<protein>
    <recommendedName>
        <fullName evidence="5">poly(A)-specific ribonuclease</fullName>
        <ecNumber evidence="5">3.1.13.4</ecNumber>
    </recommendedName>
</protein>
<evidence type="ECO:0000256" key="2">
    <source>
        <dbReference type="ARBA" id="ARBA00004123"/>
    </source>
</evidence>
<name>A0ABM1Y553_AEDAL</name>
<dbReference type="GeneID" id="109409847"/>
<dbReference type="RefSeq" id="XP_019538875.3">
    <property type="nucleotide sequence ID" value="XM_019683330.3"/>
</dbReference>
<evidence type="ECO:0000256" key="15">
    <source>
        <dbReference type="SAM" id="MobiDB-lite"/>
    </source>
</evidence>
<evidence type="ECO:0000256" key="1">
    <source>
        <dbReference type="ARBA" id="ARBA00001663"/>
    </source>
</evidence>
<keyword evidence="7" id="KW-0540">Nuclease</keyword>
<dbReference type="EnsemblMetazoa" id="AALFPA23_005822.R7487">
    <property type="protein sequence ID" value="AALFPA23_005822.P7487"/>
    <property type="gene ID" value="AALFPA23_005822"/>
</dbReference>
<evidence type="ECO:0000256" key="9">
    <source>
        <dbReference type="ARBA" id="ARBA00022801"/>
    </source>
</evidence>
<dbReference type="InterPro" id="IPR006941">
    <property type="entry name" value="RNase_CAF1"/>
</dbReference>